<evidence type="ECO:0000256" key="1">
    <source>
        <dbReference type="ARBA" id="ARBA00012528"/>
    </source>
</evidence>
<dbReference type="GO" id="GO:0052621">
    <property type="term" value="F:diguanylate cyclase activity"/>
    <property type="evidence" value="ECO:0007669"/>
    <property type="project" value="UniProtKB-EC"/>
</dbReference>
<dbReference type="InterPro" id="IPR050469">
    <property type="entry name" value="Diguanylate_Cyclase"/>
</dbReference>
<sequence>MSDYLLLPFAIGLLFLLWQNHRQSRALFEYRHRLALHHDDLSLPRSAGAIRDAPPGHGSDLLTGLADKAHCLARGHEAFELARRHKRPLSVLKIGLDDSRLLREQLGHEVGDAVLLRLARLLDITLRLGDLPARLEEAEFAALLLETPRARALEAAERIREAVENAPLTLENGVLVTFTVSIGAAELHDSHVDFSSLLGAADKALGRAWVSGRNRIEADNP</sequence>
<dbReference type="GO" id="GO:0005886">
    <property type="term" value="C:plasma membrane"/>
    <property type="evidence" value="ECO:0007669"/>
    <property type="project" value="TreeGrafter"/>
</dbReference>
<dbReference type="RefSeq" id="WP_144277849.1">
    <property type="nucleotide sequence ID" value="NZ_CP041730.1"/>
</dbReference>
<dbReference type="SMART" id="SM00267">
    <property type="entry name" value="GGDEF"/>
    <property type="match status" value="1"/>
</dbReference>
<dbReference type="PROSITE" id="PS50887">
    <property type="entry name" value="GGDEF"/>
    <property type="match status" value="1"/>
</dbReference>
<dbReference type="Pfam" id="PF00990">
    <property type="entry name" value="GGDEF"/>
    <property type="match status" value="1"/>
</dbReference>
<dbReference type="EMBL" id="CP041730">
    <property type="protein sequence ID" value="QDQ26455.1"/>
    <property type="molecule type" value="Genomic_DNA"/>
</dbReference>
<evidence type="ECO:0000313" key="4">
    <source>
        <dbReference type="Proteomes" id="UP000317550"/>
    </source>
</evidence>
<reference evidence="4" key="1">
    <citation type="submission" date="2019-07" db="EMBL/GenBank/DDBJ databases">
        <title>Chitinimonas sp. nov., isolated from Ny-Alesund, arctica soil.</title>
        <authorList>
            <person name="Xu Q."/>
            <person name="Peng F."/>
        </authorList>
    </citation>
    <scope>NUCLEOTIDE SEQUENCE [LARGE SCALE GENOMIC DNA]</scope>
    <source>
        <strain evidence="4">R3-44</strain>
    </source>
</reference>
<evidence type="ECO:0000313" key="3">
    <source>
        <dbReference type="EMBL" id="QDQ26455.1"/>
    </source>
</evidence>
<dbReference type="InterPro" id="IPR000160">
    <property type="entry name" value="GGDEF_dom"/>
</dbReference>
<protein>
    <recommendedName>
        <fullName evidence="1">diguanylate cyclase</fullName>
        <ecNumber evidence="1">2.7.7.65</ecNumber>
    </recommendedName>
</protein>
<organism evidence="3 4">
    <name type="scientific">Chitinimonas arctica</name>
    <dbReference type="NCBI Taxonomy" id="2594795"/>
    <lineage>
        <taxon>Bacteria</taxon>
        <taxon>Pseudomonadati</taxon>
        <taxon>Pseudomonadota</taxon>
        <taxon>Betaproteobacteria</taxon>
        <taxon>Neisseriales</taxon>
        <taxon>Chitinibacteraceae</taxon>
        <taxon>Chitinimonas</taxon>
    </lineage>
</organism>
<dbReference type="EC" id="2.7.7.65" evidence="1"/>
<dbReference type="PANTHER" id="PTHR45138">
    <property type="entry name" value="REGULATORY COMPONENTS OF SENSORY TRANSDUCTION SYSTEM"/>
    <property type="match status" value="1"/>
</dbReference>
<dbReference type="SUPFAM" id="SSF55073">
    <property type="entry name" value="Nucleotide cyclase"/>
    <property type="match status" value="1"/>
</dbReference>
<proteinExistence type="predicted"/>
<dbReference type="GO" id="GO:0043709">
    <property type="term" value="P:cell adhesion involved in single-species biofilm formation"/>
    <property type="evidence" value="ECO:0007669"/>
    <property type="project" value="TreeGrafter"/>
</dbReference>
<dbReference type="InterPro" id="IPR043128">
    <property type="entry name" value="Rev_trsase/Diguanyl_cyclase"/>
</dbReference>
<dbReference type="NCBIfam" id="TIGR00254">
    <property type="entry name" value="GGDEF"/>
    <property type="match status" value="1"/>
</dbReference>
<dbReference type="GO" id="GO:1902201">
    <property type="term" value="P:negative regulation of bacterial-type flagellum-dependent cell motility"/>
    <property type="evidence" value="ECO:0007669"/>
    <property type="project" value="TreeGrafter"/>
</dbReference>
<name>A0A516SE68_9NEIS</name>
<dbReference type="Proteomes" id="UP000317550">
    <property type="component" value="Chromosome"/>
</dbReference>
<dbReference type="InterPro" id="IPR029787">
    <property type="entry name" value="Nucleotide_cyclase"/>
</dbReference>
<keyword evidence="4" id="KW-1185">Reference proteome</keyword>
<evidence type="ECO:0000259" key="2">
    <source>
        <dbReference type="PROSITE" id="PS50887"/>
    </source>
</evidence>
<dbReference type="AlphaFoldDB" id="A0A516SE68"/>
<dbReference type="KEGG" id="cari:FNU76_08805"/>
<feature type="domain" description="GGDEF" evidence="2">
    <location>
        <begin position="87"/>
        <end position="221"/>
    </location>
</feature>
<accession>A0A516SE68</accession>
<dbReference type="Gene3D" id="3.30.70.270">
    <property type="match status" value="1"/>
</dbReference>
<dbReference type="CDD" id="cd01949">
    <property type="entry name" value="GGDEF"/>
    <property type="match status" value="1"/>
</dbReference>
<gene>
    <name evidence="3" type="ORF">FNU76_08805</name>
</gene>
<dbReference type="PANTHER" id="PTHR45138:SF24">
    <property type="entry name" value="DIGUANYLATE CYCLASE DGCC-RELATED"/>
    <property type="match status" value="1"/>
</dbReference>